<comment type="caution">
    <text evidence="1">The sequence shown here is derived from an EMBL/GenBank/DDBJ whole genome shotgun (WGS) entry which is preliminary data.</text>
</comment>
<evidence type="ECO:0000313" key="2">
    <source>
        <dbReference type="Proteomes" id="UP000013070"/>
    </source>
</evidence>
<dbReference type="RefSeq" id="WP_004782954.1">
    <property type="nucleotide sequence ID" value="NZ_DALZVE010000010.1"/>
</dbReference>
<protein>
    <recommendedName>
        <fullName evidence="3">DUF4868 domain-containing protein</fullName>
    </recommendedName>
</protein>
<gene>
    <name evidence="1" type="ORF">F969_01772</name>
</gene>
<evidence type="ECO:0008006" key="3">
    <source>
        <dbReference type="Google" id="ProtNLM"/>
    </source>
</evidence>
<keyword evidence="2" id="KW-1185">Reference proteome</keyword>
<dbReference type="EMBL" id="APPE01000053">
    <property type="protein sequence ID" value="ENU99219.1"/>
    <property type="molecule type" value="Genomic_DNA"/>
</dbReference>
<name>N8WWD3_9GAMM</name>
<organism evidence="1 2">
    <name type="scientific">Acinetobacter variabilis</name>
    <dbReference type="NCBI Taxonomy" id="70346"/>
    <lineage>
        <taxon>Bacteria</taxon>
        <taxon>Pseudomonadati</taxon>
        <taxon>Pseudomonadota</taxon>
        <taxon>Gammaproteobacteria</taxon>
        <taxon>Moraxellales</taxon>
        <taxon>Moraxellaceae</taxon>
        <taxon>Acinetobacter</taxon>
    </lineage>
</organism>
<dbReference type="Proteomes" id="UP000013070">
    <property type="component" value="Unassembled WGS sequence"/>
</dbReference>
<dbReference type="eggNOG" id="ENOG502Z9KS">
    <property type="taxonomic scope" value="Bacteria"/>
</dbReference>
<reference evidence="1 2" key="1">
    <citation type="submission" date="2013-02" db="EMBL/GenBank/DDBJ databases">
        <title>The Genome Sequence of Acinetobacter sp. NIPH 899.</title>
        <authorList>
            <consortium name="The Broad Institute Genome Sequencing Platform"/>
            <consortium name="The Broad Institute Genome Sequencing Center for Infectious Disease"/>
            <person name="Cerqueira G."/>
            <person name="Feldgarden M."/>
            <person name="Courvalin P."/>
            <person name="Perichon B."/>
            <person name="Grillot-Courvalin C."/>
            <person name="Clermont D."/>
            <person name="Rocha E."/>
            <person name="Yoon E.-J."/>
            <person name="Nemec A."/>
            <person name="Walker B."/>
            <person name="Young S.K."/>
            <person name="Zeng Q."/>
            <person name="Gargeya S."/>
            <person name="Fitzgerald M."/>
            <person name="Haas B."/>
            <person name="Abouelleil A."/>
            <person name="Alvarado L."/>
            <person name="Arachchi H.M."/>
            <person name="Berlin A.M."/>
            <person name="Chapman S.B."/>
            <person name="Dewar J."/>
            <person name="Goldberg J."/>
            <person name="Griggs A."/>
            <person name="Gujja S."/>
            <person name="Hansen M."/>
            <person name="Howarth C."/>
            <person name="Imamovic A."/>
            <person name="Larimer J."/>
            <person name="McCowan C."/>
            <person name="Murphy C."/>
            <person name="Neiman D."/>
            <person name="Pearson M."/>
            <person name="Priest M."/>
            <person name="Roberts A."/>
            <person name="Saif S."/>
            <person name="Shea T."/>
            <person name="Sisk P."/>
            <person name="Sykes S."/>
            <person name="Wortman J."/>
            <person name="Nusbaum C."/>
            <person name="Birren B."/>
        </authorList>
    </citation>
    <scope>NUCLEOTIDE SEQUENCE [LARGE SCALE GENOMIC DNA]</scope>
    <source>
        <strain evidence="1 2">NIPH 899</strain>
    </source>
</reference>
<proteinExistence type="predicted"/>
<dbReference type="AlphaFoldDB" id="N8WWD3"/>
<evidence type="ECO:0000313" key="1">
    <source>
        <dbReference type="EMBL" id="ENU99219.1"/>
    </source>
</evidence>
<accession>N8WWD3</accession>
<sequence>MDILLAKVSRSLKKVLCQNDIEIFQDFREFSFSSIIEYSPTSTLDEDQWFYINLPSTTEIKNPIEVCINANSNDWVQIGPNEYDKIRYLALIDKVTGRTFYQRVPESLLIKKPILNLWGLNDQPNITFNPVILLNTIPDAVFEENTGRLYFKDLSKLTKIFLGIDQLFKEATEVDVSNFVNSNIFSTNSGFEIKKVTAPVRKKITNVLNRFESFTAEQKIEFIANTQKYLGHIPFQNGKFIISGNEDVRDLADALDQRFHETPITKEPRRTQSYQVLS</sequence>
<dbReference type="PATRIC" id="fig|1217710.3.peg.1672"/>
<dbReference type="HOGENOM" id="CLU_1004231_0_0_6"/>